<keyword evidence="20" id="KW-1185">Reference proteome</keyword>
<keyword evidence="11" id="KW-0325">Glycoprotein</keyword>
<organism evidence="19 20">
    <name type="scientific">Haplochromis burtoni</name>
    <name type="common">Burton's mouthbrooder</name>
    <name type="synonym">Chromis burtoni</name>
    <dbReference type="NCBI Taxonomy" id="8153"/>
    <lineage>
        <taxon>Eukaryota</taxon>
        <taxon>Metazoa</taxon>
        <taxon>Chordata</taxon>
        <taxon>Craniata</taxon>
        <taxon>Vertebrata</taxon>
        <taxon>Euteleostomi</taxon>
        <taxon>Actinopterygii</taxon>
        <taxon>Neopterygii</taxon>
        <taxon>Teleostei</taxon>
        <taxon>Neoteleostei</taxon>
        <taxon>Acanthomorphata</taxon>
        <taxon>Ovalentaria</taxon>
        <taxon>Cichlomorphae</taxon>
        <taxon>Cichliformes</taxon>
        <taxon>Cichlidae</taxon>
        <taxon>African cichlids</taxon>
        <taxon>Pseudocrenilabrinae</taxon>
        <taxon>Haplochromini</taxon>
        <taxon>Haplochromis</taxon>
    </lineage>
</organism>
<keyword evidence="18" id="KW-0812">Transmembrane</keyword>
<evidence type="ECO:0000256" key="17">
    <source>
        <dbReference type="RuleBase" id="RU004328"/>
    </source>
</evidence>
<dbReference type="AlphaFoldDB" id="A0A3Q2WWN2"/>
<evidence type="ECO:0000256" key="16">
    <source>
        <dbReference type="PIRSR" id="PIRSR633697-1"/>
    </source>
</evidence>
<dbReference type="RefSeq" id="XP_005915184.2">
    <property type="nucleotide sequence ID" value="XM_005915122.3"/>
</dbReference>
<dbReference type="InterPro" id="IPR036430">
    <property type="entry name" value="RNase_T2-like_sf"/>
</dbReference>
<dbReference type="SUPFAM" id="SSF55895">
    <property type="entry name" value="Ribonuclease Rh-like"/>
    <property type="match status" value="1"/>
</dbReference>
<evidence type="ECO:0000256" key="9">
    <source>
        <dbReference type="ARBA" id="ARBA00022824"/>
    </source>
</evidence>
<keyword evidence="18" id="KW-0472">Membrane</keyword>
<evidence type="ECO:0000256" key="10">
    <source>
        <dbReference type="ARBA" id="ARBA00023157"/>
    </source>
</evidence>
<feature type="active site" evidence="16">
    <location>
        <position position="144"/>
    </location>
</feature>
<comment type="catalytic activity">
    <reaction evidence="15">
        <text>an adenylyl-uridine-RNA = a 3'-end 2',3'-cyclophospho-AMP-RNA + a 5'-end dephospho-uridine-RNA</text>
        <dbReference type="Rhea" id="RHEA:81383"/>
        <dbReference type="Rhea" id="RHEA-COMP:17356"/>
        <dbReference type="Rhea" id="RHEA-COMP:19675"/>
        <dbReference type="Rhea" id="RHEA-COMP:19676"/>
        <dbReference type="ChEBI" id="CHEBI:173224"/>
        <dbReference type="ChEBI" id="CHEBI:231879"/>
        <dbReference type="ChEBI" id="CHEBI:231881"/>
    </reaction>
    <physiologicalReaction direction="left-to-right" evidence="15">
        <dbReference type="Rhea" id="RHEA:81384"/>
    </physiologicalReaction>
</comment>
<evidence type="ECO:0000256" key="1">
    <source>
        <dbReference type="ARBA" id="ARBA00004227"/>
    </source>
</evidence>
<comment type="catalytic activity">
    <reaction evidence="14">
        <text>a guanylyl-uridine-RNA = a 3'-end 2',3'-cyclophospho-GMP-RNA + a 5'-end dephospho-uridine-RNA</text>
        <dbReference type="Rhea" id="RHEA:81323"/>
        <dbReference type="Rhea" id="RHEA-COMP:17356"/>
        <dbReference type="Rhea" id="RHEA-COMP:19658"/>
        <dbReference type="Rhea" id="RHEA-COMP:19659"/>
        <dbReference type="ChEBI" id="CHEBI:173224"/>
        <dbReference type="ChEBI" id="CHEBI:231849"/>
        <dbReference type="ChEBI" id="CHEBI:231850"/>
    </reaction>
</comment>
<dbReference type="GO" id="GO:0005788">
    <property type="term" value="C:endoplasmic reticulum lumen"/>
    <property type="evidence" value="ECO:0007669"/>
    <property type="project" value="UniProtKB-SubCell"/>
</dbReference>
<dbReference type="InterPro" id="IPR033130">
    <property type="entry name" value="RNase_T2_His_AS_2"/>
</dbReference>
<feature type="active site" evidence="16">
    <location>
        <position position="140"/>
    </location>
</feature>
<evidence type="ECO:0000256" key="12">
    <source>
        <dbReference type="ARBA" id="ARBA00023228"/>
    </source>
</evidence>
<keyword evidence="13" id="KW-0456">Lyase</keyword>
<dbReference type="CTD" id="8635"/>
<evidence type="ECO:0000256" key="2">
    <source>
        <dbReference type="ARBA" id="ARBA00004319"/>
    </source>
</evidence>
<evidence type="ECO:0000256" key="13">
    <source>
        <dbReference type="ARBA" id="ARBA00023239"/>
    </source>
</evidence>
<dbReference type="CDD" id="cd01061">
    <property type="entry name" value="RNase_T2_euk"/>
    <property type="match status" value="1"/>
</dbReference>
<dbReference type="GO" id="GO:0005576">
    <property type="term" value="C:extracellular region"/>
    <property type="evidence" value="ECO:0007669"/>
    <property type="project" value="UniProtKB-SubCell"/>
</dbReference>
<evidence type="ECO:0000256" key="15">
    <source>
        <dbReference type="ARBA" id="ARBA00052670"/>
    </source>
</evidence>
<feature type="transmembrane region" description="Helical" evidence="18">
    <location>
        <begin position="40"/>
        <end position="58"/>
    </location>
</feature>
<reference evidence="19" key="1">
    <citation type="submission" date="2025-08" db="UniProtKB">
        <authorList>
            <consortium name="Ensembl"/>
        </authorList>
    </citation>
    <scope>IDENTIFICATION</scope>
</reference>
<keyword evidence="8" id="KW-0378">Hydrolase</keyword>
<dbReference type="FunFam" id="3.90.730.10:FF:000001">
    <property type="entry name" value="Ribonuclease T2"/>
    <property type="match status" value="1"/>
</dbReference>
<dbReference type="Pfam" id="PF00445">
    <property type="entry name" value="Ribonuclease_T2"/>
    <property type="match status" value="1"/>
</dbReference>
<protein>
    <submittedName>
        <fullName evidence="19">Ribonuclease T2</fullName>
    </submittedName>
</protein>
<dbReference type="InterPro" id="IPR001568">
    <property type="entry name" value="RNase_T2-like"/>
</dbReference>
<dbReference type="GeneTree" id="ENSGT00640000091563"/>
<keyword evidence="18" id="KW-1133">Transmembrane helix</keyword>
<dbReference type="PANTHER" id="PTHR11240:SF22">
    <property type="entry name" value="RIBONUCLEASE T2"/>
    <property type="match status" value="1"/>
</dbReference>
<evidence type="ECO:0000256" key="5">
    <source>
        <dbReference type="ARBA" id="ARBA00022525"/>
    </source>
</evidence>
<comment type="similarity">
    <text evidence="4 17">Belongs to the RNase T2 family.</text>
</comment>
<dbReference type="Proteomes" id="UP000264840">
    <property type="component" value="Unplaced"/>
</dbReference>
<dbReference type="InterPro" id="IPR033697">
    <property type="entry name" value="Ribonuclease_T2_eukaryotic"/>
</dbReference>
<name>A0A3Q2WWN2_HAPBU</name>
<keyword evidence="12" id="KW-0458">Lysosome</keyword>
<dbReference type="OMA" id="MQKEWPT"/>
<proteinExistence type="inferred from homology"/>
<keyword evidence="10" id="KW-1015">Disulfide bond</keyword>
<evidence type="ECO:0000256" key="14">
    <source>
        <dbReference type="ARBA" id="ARBA00051280"/>
    </source>
</evidence>
<dbReference type="Gene3D" id="3.90.730.10">
    <property type="entry name" value="Ribonuclease T2-like"/>
    <property type="match status" value="1"/>
</dbReference>
<evidence type="ECO:0000256" key="3">
    <source>
        <dbReference type="ARBA" id="ARBA00004613"/>
    </source>
</evidence>
<evidence type="ECO:0000256" key="8">
    <source>
        <dbReference type="ARBA" id="ARBA00022801"/>
    </source>
</evidence>
<comment type="subcellular location">
    <subcellularLocation>
        <location evidence="2">Endoplasmic reticulum lumen</location>
    </subcellularLocation>
    <subcellularLocation>
        <location evidence="1">Lysosome lumen</location>
    </subcellularLocation>
    <subcellularLocation>
        <location evidence="3">Secreted</location>
    </subcellularLocation>
</comment>
<dbReference type="GO" id="GO:0003723">
    <property type="term" value="F:RNA binding"/>
    <property type="evidence" value="ECO:0007669"/>
    <property type="project" value="InterPro"/>
</dbReference>
<keyword evidence="6" id="KW-0540">Nuclease</keyword>
<evidence type="ECO:0000256" key="6">
    <source>
        <dbReference type="ARBA" id="ARBA00022722"/>
    </source>
</evidence>
<dbReference type="OrthoDB" id="435754at2759"/>
<evidence type="ECO:0000256" key="11">
    <source>
        <dbReference type="ARBA" id="ARBA00023180"/>
    </source>
</evidence>
<dbReference type="GO" id="GO:0016075">
    <property type="term" value="P:rRNA catabolic process"/>
    <property type="evidence" value="ECO:0007669"/>
    <property type="project" value="Ensembl"/>
</dbReference>
<dbReference type="GO" id="GO:0043202">
    <property type="term" value="C:lysosomal lumen"/>
    <property type="evidence" value="ECO:0007669"/>
    <property type="project" value="UniProtKB-SubCell"/>
</dbReference>
<evidence type="ECO:0000256" key="4">
    <source>
        <dbReference type="ARBA" id="ARBA00007469"/>
    </source>
</evidence>
<reference evidence="19" key="2">
    <citation type="submission" date="2025-09" db="UniProtKB">
        <authorList>
            <consortium name="Ensembl"/>
        </authorList>
    </citation>
    <scope>IDENTIFICATION</scope>
</reference>
<dbReference type="GO" id="GO:0033897">
    <property type="term" value="F:ribonuclease T2 activity"/>
    <property type="evidence" value="ECO:0007669"/>
    <property type="project" value="InterPro"/>
</dbReference>
<evidence type="ECO:0000313" key="19">
    <source>
        <dbReference type="Ensembl" id="ENSHBUP00000031414.1"/>
    </source>
</evidence>
<dbReference type="PROSITE" id="PS00531">
    <property type="entry name" value="RNASE_T2_2"/>
    <property type="match status" value="1"/>
</dbReference>
<keyword evidence="9" id="KW-0256">Endoplasmic reticulum</keyword>
<dbReference type="GO" id="GO:0016787">
    <property type="term" value="F:hydrolase activity"/>
    <property type="evidence" value="ECO:0007669"/>
    <property type="project" value="UniProtKB-KW"/>
</dbReference>
<sequence length="279" mass="32377">MDRVKYFNRQKLFVRETVSHLRTIASFGCDVFDARTTMRLCYPLLICLVLTMSSSFIISSKHMWTKMILTHHWPTTFCSMEHCQSNISQWTLHGFWPDGGAFCNSSWHFNSSEIEDLLPDMKTSWPDLFDPLSNDFWKYEWKKHGTCAAKAISLNSQHKYFSKALDLYHTLDLDSILKKFSITPSPQYYNFSYIEGVIENFYHVKPKIQCGHSTKNDSFQVLGQIELCFNSSFALMDCEKQVSTESDPDRGWDYPMNVDKGSGLSVCNHDVPVYYPPVE</sequence>
<evidence type="ECO:0000256" key="18">
    <source>
        <dbReference type="SAM" id="Phobius"/>
    </source>
</evidence>
<keyword evidence="7" id="KW-0255">Endonuclease</keyword>
<dbReference type="PANTHER" id="PTHR11240">
    <property type="entry name" value="RIBONUCLEASE T2"/>
    <property type="match status" value="1"/>
</dbReference>
<accession>A0A3Q2WWN2</accession>
<dbReference type="STRING" id="8153.ENSHBUP00000031414"/>
<feature type="active site" evidence="16">
    <location>
        <position position="93"/>
    </location>
</feature>
<keyword evidence="5" id="KW-0964">Secreted</keyword>
<dbReference type="Ensembl" id="ENSHBUT00000023382.1">
    <property type="protein sequence ID" value="ENSHBUP00000031414.1"/>
    <property type="gene ID" value="ENSHBUG00000000503.1"/>
</dbReference>
<dbReference type="GeneID" id="102288926"/>
<evidence type="ECO:0000256" key="7">
    <source>
        <dbReference type="ARBA" id="ARBA00022759"/>
    </source>
</evidence>
<evidence type="ECO:0000313" key="20">
    <source>
        <dbReference type="Proteomes" id="UP000264840"/>
    </source>
</evidence>